<dbReference type="GO" id="GO:0000976">
    <property type="term" value="F:transcription cis-regulatory region binding"/>
    <property type="evidence" value="ECO:0007669"/>
    <property type="project" value="TreeGrafter"/>
</dbReference>
<evidence type="ECO:0000256" key="4">
    <source>
        <dbReference type="PROSITE-ProRule" id="PRU00335"/>
    </source>
</evidence>
<dbReference type="Pfam" id="PF00440">
    <property type="entry name" value="TetR_N"/>
    <property type="match status" value="1"/>
</dbReference>
<dbReference type="PANTHER" id="PTHR30055:SF226">
    <property type="entry name" value="HTH-TYPE TRANSCRIPTIONAL REGULATOR PKSA"/>
    <property type="match status" value="1"/>
</dbReference>
<dbReference type="InterPro" id="IPR039536">
    <property type="entry name" value="TetR_C_Proteobacteria"/>
</dbReference>
<proteinExistence type="predicted"/>
<dbReference type="AlphaFoldDB" id="A0A402AR57"/>
<keyword evidence="1" id="KW-0805">Transcription regulation</keyword>
<evidence type="ECO:0000313" key="7">
    <source>
        <dbReference type="Proteomes" id="UP000287188"/>
    </source>
</evidence>
<feature type="DNA-binding region" description="H-T-H motif" evidence="4">
    <location>
        <begin position="35"/>
        <end position="54"/>
    </location>
</feature>
<organism evidence="6 7">
    <name type="scientific">Dictyobacter kobayashii</name>
    <dbReference type="NCBI Taxonomy" id="2014872"/>
    <lineage>
        <taxon>Bacteria</taxon>
        <taxon>Bacillati</taxon>
        <taxon>Chloroflexota</taxon>
        <taxon>Ktedonobacteria</taxon>
        <taxon>Ktedonobacterales</taxon>
        <taxon>Dictyobacteraceae</taxon>
        <taxon>Dictyobacter</taxon>
    </lineage>
</organism>
<dbReference type="OrthoDB" id="9809994at2"/>
<evidence type="ECO:0000259" key="5">
    <source>
        <dbReference type="PROSITE" id="PS50977"/>
    </source>
</evidence>
<evidence type="ECO:0000256" key="3">
    <source>
        <dbReference type="ARBA" id="ARBA00023163"/>
    </source>
</evidence>
<evidence type="ECO:0000313" key="6">
    <source>
        <dbReference type="EMBL" id="GCE21581.1"/>
    </source>
</evidence>
<comment type="caution">
    <text evidence="6">The sequence shown here is derived from an EMBL/GenBank/DDBJ whole genome shotgun (WGS) entry which is preliminary data.</text>
</comment>
<sequence>MGSKVEDGARAKAKREQILTGARHVFLREGFAATSTDELAREARVSKRTLYAYYPSKEELFADVLRELTIEHPQLRMLDFVQRIEPHSAEELHRALAELAKRIVSVMLRPEYLALLRMIIADSHRIPQLTDIFRATIPERGFKEVNAMLQRAQENGIVVRGDREVMTRSFIGPLLTYALMDGLFRPEGQSQPPTNEKIEEIVDLYMKAISSGNENSPTA</sequence>
<dbReference type="InterPro" id="IPR050109">
    <property type="entry name" value="HTH-type_TetR-like_transc_reg"/>
</dbReference>
<keyword evidence="2 4" id="KW-0238">DNA-binding</keyword>
<dbReference type="GO" id="GO:0045892">
    <property type="term" value="P:negative regulation of DNA-templated transcription"/>
    <property type="evidence" value="ECO:0007669"/>
    <property type="project" value="UniProtKB-ARBA"/>
</dbReference>
<dbReference type="RefSeq" id="WP_126553331.1">
    <property type="nucleotide sequence ID" value="NZ_BIFS01000001.1"/>
</dbReference>
<keyword evidence="7" id="KW-1185">Reference proteome</keyword>
<dbReference type="Proteomes" id="UP000287188">
    <property type="component" value="Unassembled WGS sequence"/>
</dbReference>
<dbReference type="EMBL" id="BIFS01000001">
    <property type="protein sequence ID" value="GCE21581.1"/>
    <property type="molecule type" value="Genomic_DNA"/>
</dbReference>
<gene>
    <name evidence="6" type="ORF">KDK_53810</name>
</gene>
<dbReference type="Gene3D" id="1.10.357.10">
    <property type="entry name" value="Tetracycline Repressor, domain 2"/>
    <property type="match status" value="1"/>
</dbReference>
<dbReference type="PROSITE" id="PS50977">
    <property type="entry name" value="HTH_TETR_2"/>
    <property type="match status" value="1"/>
</dbReference>
<dbReference type="Pfam" id="PF14246">
    <property type="entry name" value="TetR_C_7"/>
    <property type="match status" value="1"/>
</dbReference>
<protein>
    <recommendedName>
        <fullName evidence="5">HTH tetR-type domain-containing protein</fullName>
    </recommendedName>
</protein>
<dbReference type="SUPFAM" id="SSF48498">
    <property type="entry name" value="Tetracyclin repressor-like, C-terminal domain"/>
    <property type="match status" value="1"/>
</dbReference>
<evidence type="ECO:0000256" key="1">
    <source>
        <dbReference type="ARBA" id="ARBA00023015"/>
    </source>
</evidence>
<dbReference type="PANTHER" id="PTHR30055">
    <property type="entry name" value="HTH-TYPE TRANSCRIPTIONAL REGULATOR RUTR"/>
    <property type="match status" value="1"/>
</dbReference>
<dbReference type="SUPFAM" id="SSF46689">
    <property type="entry name" value="Homeodomain-like"/>
    <property type="match status" value="1"/>
</dbReference>
<name>A0A402AR57_9CHLR</name>
<keyword evidence="3" id="KW-0804">Transcription</keyword>
<reference evidence="7" key="1">
    <citation type="submission" date="2018-12" db="EMBL/GenBank/DDBJ databases">
        <title>Tengunoibacter tsumagoiensis gen. nov., sp. nov., Dictyobacter kobayashii sp. nov., D. alpinus sp. nov., and D. joshuensis sp. nov. and description of Dictyobacteraceae fam. nov. within the order Ktedonobacterales isolated from Tengu-no-mugimeshi.</title>
        <authorList>
            <person name="Wang C.M."/>
            <person name="Zheng Y."/>
            <person name="Sakai Y."/>
            <person name="Toyoda A."/>
            <person name="Minakuchi Y."/>
            <person name="Abe K."/>
            <person name="Yokota A."/>
            <person name="Yabe S."/>
        </authorList>
    </citation>
    <scope>NUCLEOTIDE SEQUENCE [LARGE SCALE GENOMIC DNA]</scope>
    <source>
        <strain evidence="7">Uno11</strain>
    </source>
</reference>
<dbReference type="PRINTS" id="PR00455">
    <property type="entry name" value="HTHTETR"/>
</dbReference>
<feature type="domain" description="HTH tetR-type" evidence="5">
    <location>
        <begin position="12"/>
        <end position="72"/>
    </location>
</feature>
<dbReference type="FunFam" id="1.10.10.60:FF:000141">
    <property type="entry name" value="TetR family transcriptional regulator"/>
    <property type="match status" value="1"/>
</dbReference>
<dbReference type="InterPro" id="IPR009057">
    <property type="entry name" value="Homeodomain-like_sf"/>
</dbReference>
<accession>A0A402AR57</accession>
<dbReference type="InterPro" id="IPR036271">
    <property type="entry name" value="Tet_transcr_reg_TetR-rel_C_sf"/>
</dbReference>
<dbReference type="InterPro" id="IPR001647">
    <property type="entry name" value="HTH_TetR"/>
</dbReference>
<evidence type="ECO:0000256" key="2">
    <source>
        <dbReference type="ARBA" id="ARBA00023125"/>
    </source>
</evidence>
<dbReference type="GO" id="GO:0003700">
    <property type="term" value="F:DNA-binding transcription factor activity"/>
    <property type="evidence" value="ECO:0007669"/>
    <property type="project" value="TreeGrafter"/>
</dbReference>